<protein>
    <submittedName>
        <fullName evidence="1">Uncharacterized protein</fullName>
    </submittedName>
</protein>
<evidence type="ECO:0000313" key="1">
    <source>
        <dbReference type="EMBL" id="KAH7660587.1"/>
    </source>
</evidence>
<dbReference type="Proteomes" id="UP000827976">
    <property type="component" value="Chromosome 15"/>
</dbReference>
<sequence length="102" mass="10787">MSNTSSSSSRTEGGGNEGSGPSSPAPRRNSEPSSSRRRSAEAVWPEHFVEAVAIRVASDAAASAGRLAAAPALASFFQVFPLRFTVCCFISNFPLIFPQNHM</sequence>
<organism evidence="1 2">
    <name type="scientific">Dioscorea alata</name>
    <name type="common">Purple yam</name>
    <dbReference type="NCBI Taxonomy" id="55571"/>
    <lineage>
        <taxon>Eukaryota</taxon>
        <taxon>Viridiplantae</taxon>
        <taxon>Streptophyta</taxon>
        <taxon>Embryophyta</taxon>
        <taxon>Tracheophyta</taxon>
        <taxon>Spermatophyta</taxon>
        <taxon>Magnoliopsida</taxon>
        <taxon>Liliopsida</taxon>
        <taxon>Dioscoreales</taxon>
        <taxon>Dioscoreaceae</taxon>
        <taxon>Dioscorea</taxon>
    </lineage>
</organism>
<gene>
    <name evidence="1" type="ORF">IHE45_15G002400</name>
</gene>
<reference evidence="2" key="1">
    <citation type="journal article" date="2022" name="Nat. Commun.">
        <title>Chromosome evolution and the genetic basis of agronomically important traits in greater yam.</title>
        <authorList>
            <person name="Bredeson J.V."/>
            <person name="Lyons J.B."/>
            <person name="Oniyinde I.O."/>
            <person name="Okereke N.R."/>
            <person name="Kolade O."/>
            <person name="Nnabue I."/>
            <person name="Nwadili C.O."/>
            <person name="Hribova E."/>
            <person name="Parker M."/>
            <person name="Nwogha J."/>
            <person name="Shu S."/>
            <person name="Carlson J."/>
            <person name="Kariba R."/>
            <person name="Muthemba S."/>
            <person name="Knop K."/>
            <person name="Barton G.J."/>
            <person name="Sherwood A.V."/>
            <person name="Lopez-Montes A."/>
            <person name="Asiedu R."/>
            <person name="Jamnadass R."/>
            <person name="Muchugi A."/>
            <person name="Goodstein D."/>
            <person name="Egesi C.N."/>
            <person name="Featherston J."/>
            <person name="Asfaw A."/>
            <person name="Simpson G.G."/>
            <person name="Dolezel J."/>
            <person name="Hendre P.S."/>
            <person name="Van Deynze A."/>
            <person name="Kumar P.L."/>
            <person name="Obidiegwu J.E."/>
            <person name="Bhattacharjee R."/>
            <person name="Rokhsar D.S."/>
        </authorList>
    </citation>
    <scope>NUCLEOTIDE SEQUENCE [LARGE SCALE GENOMIC DNA]</scope>
    <source>
        <strain evidence="2">cv. TDa95/00328</strain>
    </source>
</reference>
<evidence type="ECO:0000313" key="2">
    <source>
        <dbReference type="Proteomes" id="UP000827976"/>
    </source>
</evidence>
<proteinExistence type="predicted"/>
<name>A0ACB7UJB1_DIOAL</name>
<accession>A0ACB7UJB1</accession>
<keyword evidence="2" id="KW-1185">Reference proteome</keyword>
<dbReference type="EMBL" id="CM037025">
    <property type="protein sequence ID" value="KAH7660587.1"/>
    <property type="molecule type" value="Genomic_DNA"/>
</dbReference>
<comment type="caution">
    <text evidence="1">The sequence shown here is derived from an EMBL/GenBank/DDBJ whole genome shotgun (WGS) entry which is preliminary data.</text>
</comment>